<dbReference type="Proteomes" id="UP000186698">
    <property type="component" value="Chromosome 1L"/>
</dbReference>
<dbReference type="OrthoDB" id="8752803at2759"/>
<dbReference type="CTD" id="108716549"/>
<sequence>MDCNPGVSLSFLYRNDPFYSLCLSDLMRAPQGVSNQFLKEQRNLTESLKRIDHCQMSRIGQLNEEKRQFALLMKRRLTPRSSRLFSLAGERDSIRTCSAKNFRDLTSGKSSTESCETVSTVSSYRTGSTASKSSNNFEGKKWRNHTSHLNVRREYSTTMLQEKKCQYGETAQLLVRSESCFPSLRSENNNEAPFLTSRRNL</sequence>
<name>A0A1L8I0X1_XENLA</name>
<dbReference type="OMA" id="WRNHTSH"/>
<dbReference type="GeneID" id="108716549"/>
<dbReference type="Bgee" id="108716549">
    <property type="expression patterns" value="Expressed in kidney and 6 other cell types or tissues"/>
</dbReference>
<dbReference type="RefSeq" id="XP_018118238.1">
    <property type="nucleotide sequence ID" value="XM_018262749.2"/>
</dbReference>
<reference evidence="2" key="1">
    <citation type="submission" date="2025-08" db="UniProtKB">
        <authorList>
            <consortium name="RefSeq"/>
        </authorList>
    </citation>
    <scope>IDENTIFICATION</scope>
    <source>
        <strain evidence="2">J_2021</strain>
        <tissue evidence="2">Erythrocytes</tissue>
    </source>
</reference>
<evidence type="ECO:0000313" key="2">
    <source>
        <dbReference type="RefSeq" id="XP_018118238.1"/>
    </source>
</evidence>
<dbReference type="KEGG" id="xla:108716549"/>
<accession>A0A1L8I0X1</accession>
<dbReference type="PaxDb" id="8355-A0A1L8I0X1"/>
<proteinExistence type="predicted"/>
<gene>
    <name evidence="2" type="primary">LOC108716549</name>
</gene>
<evidence type="ECO:0000313" key="1">
    <source>
        <dbReference type="Proteomes" id="UP000186698"/>
    </source>
</evidence>
<dbReference type="AlphaFoldDB" id="A0A1L8I0X1"/>
<protein>
    <submittedName>
        <fullName evidence="2">Uncharacterized protein LOC108716549</fullName>
    </submittedName>
</protein>
<keyword evidence="1" id="KW-1185">Reference proteome</keyword>
<organism evidence="1 2">
    <name type="scientific">Xenopus laevis</name>
    <name type="common">African clawed frog</name>
    <dbReference type="NCBI Taxonomy" id="8355"/>
    <lineage>
        <taxon>Eukaryota</taxon>
        <taxon>Metazoa</taxon>
        <taxon>Chordata</taxon>
        <taxon>Craniata</taxon>
        <taxon>Vertebrata</taxon>
        <taxon>Euteleostomi</taxon>
        <taxon>Amphibia</taxon>
        <taxon>Batrachia</taxon>
        <taxon>Anura</taxon>
        <taxon>Pipoidea</taxon>
        <taxon>Pipidae</taxon>
        <taxon>Xenopodinae</taxon>
        <taxon>Xenopus</taxon>
        <taxon>Xenopus</taxon>
    </lineage>
</organism>